<dbReference type="Gene3D" id="3.10.50.30">
    <property type="entry name" value="Transcription elongation factor, GreA/GreB, C-terminal domain"/>
    <property type="match status" value="1"/>
</dbReference>
<dbReference type="GO" id="GO:0003677">
    <property type="term" value="F:DNA binding"/>
    <property type="evidence" value="ECO:0007669"/>
    <property type="project" value="InterPro"/>
</dbReference>
<dbReference type="NCBIfam" id="NF004396">
    <property type="entry name" value="PRK05753.1"/>
    <property type="match status" value="1"/>
</dbReference>
<dbReference type="RefSeq" id="WP_120809942.1">
    <property type="nucleotide sequence ID" value="NZ_RBID01000011.1"/>
</dbReference>
<protein>
    <submittedName>
        <fullName evidence="3">GreA/GreB family elongation factor</fullName>
    </submittedName>
</protein>
<keyword evidence="3" id="KW-0648">Protein biosynthesis</keyword>
<evidence type="ECO:0000313" key="3">
    <source>
        <dbReference type="EMBL" id="RKQ61333.1"/>
    </source>
</evidence>
<dbReference type="InterPro" id="IPR023459">
    <property type="entry name" value="Tscrpt_elong_fac_GreA/B_fam"/>
</dbReference>
<dbReference type="PANTHER" id="PTHR30437">
    <property type="entry name" value="TRANSCRIPTION ELONGATION FACTOR GREA"/>
    <property type="match status" value="1"/>
</dbReference>
<gene>
    <name evidence="3" type="ORF">C8E02_1103</name>
</gene>
<dbReference type="GO" id="GO:0003746">
    <property type="term" value="F:translation elongation factor activity"/>
    <property type="evidence" value="ECO:0007669"/>
    <property type="project" value="UniProtKB-KW"/>
</dbReference>
<dbReference type="Gene3D" id="1.10.286.20">
    <property type="match status" value="1"/>
</dbReference>
<comment type="caution">
    <text evidence="3">The sequence shown here is derived from an EMBL/GenBank/DDBJ whole genome shotgun (WGS) entry which is preliminary data.</text>
</comment>
<dbReference type="Pfam" id="PF14760">
    <property type="entry name" value="Rnk_N"/>
    <property type="match status" value="1"/>
</dbReference>
<dbReference type="Pfam" id="PF01272">
    <property type="entry name" value="GreA_GreB"/>
    <property type="match status" value="1"/>
</dbReference>
<dbReference type="InterPro" id="IPR001437">
    <property type="entry name" value="Tscrpt_elong_fac_GreA/B_C"/>
</dbReference>
<feature type="domain" description="Regulator of nucleoside diphosphate kinase N-terminal" evidence="2">
    <location>
        <begin position="5"/>
        <end position="45"/>
    </location>
</feature>
<proteinExistence type="predicted"/>
<organism evidence="3 4">
    <name type="scientific">Vogesella indigofera</name>
    <name type="common">Pseudomonas indigofera</name>
    <dbReference type="NCBI Taxonomy" id="45465"/>
    <lineage>
        <taxon>Bacteria</taxon>
        <taxon>Pseudomonadati</taxon>
        <taxon>Pseudomonadota</taxon>
        <taxon>Betaproteobacteria</taxon>
        <taxon>Neisseriales</taxon>
        <taxon>Chromobacteriaceae</taxon>
        <taxon>Vogesella</taxon>
    </lineage>
</organism>
<dbReference type="InterPro" id="IPR029462">
    <property type="entry name" value="Rnk_N"/>
</dbReference>
<dbReference type="SUPFAM" id="SSF54534">
    <property type="entry name" value="FKBP-like"/>
    <property type="match status" value="1"/>
</dbReference>
<keyword evidence="3" id="KW-0251">Elongation factor</keyword>
<reference evidence="3 4" key="1">
    <citation type="submission" date="2018-10" db="EMBL/GenBank/DDBJ databases">
        <title>Genomic Encyclopedia of Type Strains, Phase IV (KMG-IV): sequencing the most valuable type-strain genomes for metagenomic binning, comparative biology and taxonomic classification.</title>
        <authorList>
            <person name="Goeker M."/>
        </authorList>
    </citation>
    <scope>NUCLEOTIDE SEQUENCE [LARGE SCALE GENOMIC DNA]</scope>
    <source>
        <strain evidence="3 4">DSM 3303</strain>
    </source>
</reference>
<dbReference type="GO" id="GO:0006354">
    <property type="term" value="P:DNA-templated transcription elongation"/>
    <property type="evidence" value="ECO:0007669"/>
    <property type="project" value="TreeGrafter"/>
</dbReference>
<dbReference type="FunFam" id="3.10.50.30:FF:000002">
    <property type="entry name" value="Regulator of nucleoside diphosphate kinase"/>
    <property type="match status" value="1"/>
</dbReference>
<name>A0A495BMS0_VOGIN</name>
<feature type="domain" description="Transcription elongation factor GreA/GreB C-terminal" evidence="1">
    <location>
        <begin position="51"/>
        <end position="127"/>
    </location>
</feature>
<dbReference type="InterPro" id="IPR036953">
    <property type="entry name" value="GreA/GreB_C_sf"/>
</dbReference>
<evidence type="ECO:0000259" key="2">
    <source>
        <dbReference type="Pfam" id="PF14760"/>
    </source>
</evidence>
<dbReference type="GO" id="GO:0032784">
    <property type="term" value="P:regulation of DNA-templated transcription elongation"/>
    <property type="evidence" value="ECO:0007669"/>
    <property type="project" value="InterPro"/>
</dbReference>
<accession>A0A495BMS0</accession>
<sequence>MSSLPAITLSSLDHLRLTNLIERVSVKDFPGVTALEAELDRAEVVEPRDMPADVISMNSCARIRLHNSGEAREITLCYPADADADNGRISILAPIGSALLGLAVGQQIDWPLPDGSHTRIEVLAVSYQPEADGDYLR</sequence>
<evidence type="ECO:0000259" key="1">
    <source>
        <dbReference type="Pfam" id="PF01272"/>
    </source>
</evidence>
<dbReference type="Proteomes" id="UP000279384">
    <property type="component" value="Unassembled WGS sequence"/>
</dbReference>
<dbReference type="EMBL" id="RBID01000011">
    <property type="protein sequence ID" value="RKQ61333.1"/>
    <property type="molecule type" value="Genomic_DNA"/>
</dbReference>
<dbReference type="AlphaFoldDB" id="A0A495BMS0"/>
<evidence type="ECO:0000313" key="4">
    <source>
        <dbReference type="Proteomes" id="UP000279384"/>
    </source>
</evidence>
<dbReference type="PANTHER" id="PTHR30437:SF5">
    <property type="entry name" value="REGULATOR OF NUCLEOSIDE DIPHOSPHATE KINASE"/>
    <property type="match status" value="1"/>
</dbReference>
<dbReference type="GO" id="GO:0070063">
    <property type="term" value="F:RNA polymerase binding"/>
    <property type="evidence" value="ECO:0007669"/>
    <property type="project" value="InterPro"/>
</dbReference>